<reference evidence="16 17" key="1">
    <citation type="submission" date="2023-12" db="EMBL/GenBank/DDBJ databases">
        <title>Description of new species of Mycobacterium terrae complex isolated from sewage at the Sao Paulo Zoological Park Foundation in Brazil.</title>
        <authorList>
            <person name="Romagnoli C.L."/>
            <person name="Conceicao E.C."/>
            <person name="Machado E."/>
            <person name="Barreto L.B.P.F."/>
            <person name="Sharma A."/>
            <person name="Silva N.M."/>
            <person name="Marques L.E."/>
            <person name="Juliana M.A."/>
            <person name="Lourenco M.C.S."/>
            <person name="Digiampietri L.A."/>
            <person name="Suffys P.N."/>
            <person name="Viana-Niero C."/>
        </authorList>
    </citation>
    <scope>NUCLEOTIDE SEQUENCE [LARGE SCALE GENOMIC DNA]</scope>
    <source>
        <strain evidence="16 17">MYC123</strain>
    </source>
</reference>
<dbReference type="GO" id="GO:0016301">
    <property type="term" value="F:kinase activity"/>
    <property type="evidence" value="ECO:0007669"/>
    <property type="project" value="UniProtKB-KW"/>
</dbReference>
<feature type="transmembrane region" description="Helical" evidence="13">
    <location>
        <begin position="327"/>
        <end position="348"/>
    </location>
</feature>
<evidence type="ECO:0000256" key="8">
    <source>
        <dbReference type="ARBA" id="ARBA00022840"/>
    </source>
</evidence>
<evidence type="ECO:0000256" key="10">
    <source>
        <dbReference type="ARBA" id="ARBA00048679"/>
    </source>
</evidence>
<dbReference type="PROSITE" id="PS51178">
    <property type="entry name" value="PASTA"/>
    <property type="match status" value="4"/>
</dbReference>
<keyword evidence="7 16" id="KW-0418">Kinase</keyword>
<sequence length="621" mass="66604">MTTPQRLSDRYELGEIIGFGGMSEVHRALDTRLHREVAVKVLRADLARDPSFYLRFRREAQNAAALNHPAIVAVYDTGEAETAAGPLPYIVMELVEGETLRDIVHNDGPMSPTRAIEVIADACQALNFSHQHGIVHRDVKPANIMIDQTNAVKVMDFGIARAVADAGNSVTQTAAVIGTAQYLSPEQARGDTVDARSDVYSLGCVLYEILTGDPPFVGDSPVAVAYQHVREDPVPPSQRRPDLPADLDAVVLKALTKNPDNRYQTAAEMRADLVRVHNGERPEAPRVLTEADRVSLMARDGSGQQTDPLPRQQLDFTPERPGSVGRWLIAAIVLAVLTVMVTVSINNFGGRTHQIQIPDVHGRASFDAIAELQNKGFKTRTEQRADSEVPPDHVISTEPPAGSPANKGDKITVNVSYGPEQRQLPDVAALSYADAVKKLTAAGFGKFKQVDAPSSPELKDKVLGTNPPANQTTAITNEIVITIGTGPATKQVPDVTGQTFELASKNLTVYGFTKITEVTADSPRPAGEVIATSPPSGETAPVDGVIELRVSRGNQFVMPDLSGMFWADAEPTLRALGWTGVLVKGADVDAGGSGHNRVLYQTPAAGQGVNTDGNITLRFGQ</sequence>
<dbReference type="InterPro" id="IPR008271">
    <property type="entry name" value="Ser/Thr_kinase_AS"/>
</dbReference>
<evidence type="ECO:0000256" key="3">
    <source>
        <dbReference type="ARBA" id="ARBA00022527"/>
    </source>
</evidence>
<evidence type="ECO:0000256" key="4">
    <source>
        <dbReference type="ARBA" id="ARBA00022679"/>
    </source>
</evidence>
<feature type="domain" description="PASTA" evidence="15">
    <location>
        <begin position="418"/>
        <end position="485"/>
    </location>
</feature>
<evidence type="ECO:0000313" key="17">
    <source>
        <dbReference type="Proteomes" id="UP001299046"/>
    </source>
</evidence>
<accession>A0ABU5YQA9</accession>
<dbReference type="PROSITE" id="PS00108">
    <property type="entry name" value="PROTEIN_KINASE_ST"/>
    <property type="match status" value="1"/>
</dbReference>
<evidence type="ECO:0000256" key="12">
    <source>
        <dbReference type="SAM" id="MobiDB-lite"/>
    </source>
</evidence>
<feature type="domain" description="PASTA" evidence="15">
    <location>
        <begin position="351"/>
        <end position="417"/>
    </location>
</feature>
<dbReference type="PANTHER" id="PTHR43289:SF6">
    <property type="entry name" value="SERINE_THREONINE-PROTEIN KINASE NEKL-3"/>
    <property type="match status" value="1"/>
</dbReference>
<keyword evidence="13" id="KW-1133">Transmembrane helix</keyword>
<dbReference type="NCBIfam" id="NF033483">
    <property type="entry name" value="PknB_PASTA_kin"/>
    <property type="match status" value="1"/>
</dbReference>
<name>A0ABU5YQA9_9MYCO</name>
<keyword evidence="4" id="KW-0808">Transferase</keyword>
<feature type="region of interest" description="Disordered" evidence="12">
    <location>
        <begin position="300"/>
        <end position="320"/>
    </location>
</feature>
<dbReference type="RefSeq" id="WP_224863776.1">
    <property type="nucleotide sequence ID" value="NZ_JAYJJT010000039.1"/>
</dbReference>
<protein>
    <recommendedName>
        <fullName evidence="2">Serine/threonine-protein kinase PknB</fullName>
        <ecNumber evidence="1">2.7.11.1</ecNumber>
    </recommendedName>
</protein>
<evidence type="ECO:0000256" key="6">
    <source>
        <dbReference type="ARBA" id="ARBA00022741"/>
    </source>
</evidence>
<dbReference type="PROSITE" id="PS50011">
    <property type="entry name" value="PROTEIN_KINASE_DOM"/>
    <property type="match status" value="1"/>
</dbReference>
<dbReference type="InterPro" id="IPR005543">
    <property type="entry name" value="PASTA_dom"/>
</dbReference>
<dbReference type="InterPro" id="IPR017441">
    <property type="entry name" value="Protein_kinase_ATP_BS"/>
</dbReference>
<keyword evidence="13" id="KW-0472">Membrane</keyword>
<evidence type="ECO:0000256" key="5">
    <source>
        <dbReference type="ARBA" id="ARBA00022737"/>
    </source>
</evidence>
<feature type="binding site" evidence="11">
    <location>
        <position position="40"/>
    </location>
    <ligand>
        <name>ATP</name>
        <dbReference type="ChEBI" id="CHEBI:30616"/>
    </ligand>
</feature>
<comment type="catalytic activity">
    <reaction evidence="10">
        <text>L-seryl-[protein] + ATP = O-phospho-L-seryl-[protein] + ADP + H(+)</text>
        <dbReference type="Rhea" id="RHEA:17989"/>
        <dbReference type="Rhea" id="RHEA-COMP:9863"/>
        <dbReference type="Rhea" id="RHEA-COMP:11604"/>
        <dbReference type="ChEBI" id="CHEBI:15378"/>
        <dbReference type="ChEBI" id="CHEBI:29999"/>
        <dbReference type="ChEBI" id="CHEBI:30616"/>
        <dbReference type="ChEBI" id="CHEBI:83421"/>
        <dbReference type="ChEBI" id="CHEBI:456216"/>
        <dbReference type="EC" id="2.7.11.1"/>
    </reaction>
</comment>
<feature type="compositionally biased region" description="Basic and acidic residues" evidence="12">
    <location>
        <begin position="379"/>
        <end position="391"/>
    </location>
</feature>
<proteinExistence type="predicted"/>
<keyword evidence="6 11" id="KW-0547">Nucleotide-binding</keyword>
<organism evidence="16 17">
    <name type="scientific">[Mycobacterium] zoologicum</name>
    <dbReference type="NCBI Taxonomy" id="2872311"/>
    <lineage>
        <taxon>Bacteria</taxon>
        <taxon>Bacillati</taxon>
        <taxon>Actinomycetota</taxon>
        <taxon>Actinomycetes</taxon>
        <taxon>Mycobacteriales</taxon>
        <taxon>Mycobacteriaceae</taxon>
        <taxon>Mycolicibacter</taxon>
    </lineage>
</organism>
<feature type="region of interest" description="Disordered" evidence="12">
    <location>
        <begin position="377"/>
        <end position="409"/>
    </location>
</feature>
<dbReference type="Pfam" id="PF03793">
    <property type="entry name" value="PASTA"/>
    <property type="match status" value="4"/>
</dbReference>
<dbReference type="EMBL" id="JAYJJT010000039">
    <property type="protein sequence ID" value="MEB3052257.1"/>
    <property type="molecule type" value="Genomic_DNA"/>
</dbReference>
<dbReference type="Gene3D" id="3.30.200.20">
    <property type="entry name" value="Phosphorylase Kinase, domain 1"/>
    <property type="match status" value="1"/>
</dbReference>
<evidence type="ECO:0000256" key="2">
    <source>
        <dbReference type="ARBA" id="ARBA00014672"/>
    </source>
</evidence>
<evidence type="ECO:0000259" key="14">
    <source>
        <dbReference type="PROSITE" id="PS50011"/>
    </source>
</evidence>
<comment type="caution">
    <text evidence="16">The sequence shown here is derived from an EMBL/GenBank/DDBJ whole genome shotgun (WGS) entry which is preliminary data.</text>
</comment>
<evidence type="ECO:0000256" key="7">
    <source>
        <dbReference type="ARBA" id="ARBA00022777"/>
    </source>
</evidence>
<feature type="domain" description="PASTA" evidence="15">
    <location>
        <begin position="486"/>
        <end position="552"/>
    </location>
</feature>
<dbReference type="SUPFAM" id="SSF56112">
    <property type="entry name" value="Protein kinase-like (PK-like)"/>
    <property type="match status" value="1"/>
</dbReference>
<dbReference type="Gene3D" id="1.10.510.10">
    <property type="entry name" value="Transferase(Phosphotransferase) domain 1"/>
    <property type="match status" value="1"/>
</dbReference>
<dbReference type="InterPro" id="IPR000719">
    <property type="entry name" value="Prot_kinase_dom"/>
</dbReference>
<evidence type="ECO:0000313" key="16">
    <source>
        <dbReference type="EMBL" id="MEB3052257.1"/>
    </source>
</evidence>
<feature type="domain" description="PASTA" evidence="15">
    <location>
        <begin position="553"/>
        <end position="621"/>
    </location>
</feature>
<dbReference type="SMART" id="SM00220">
    <property type="entry name" value="S_TKc"/>
    <property type="match status" value="1"/>
</dbReference>
<dbReference type="InterPro" id="IPR011009">
    <property type="entry name" value="Kinase-like_dom_sf"/>
</dbReference>
<evidence type="ECO:0000256" key="13">
    <source>
        <dbReference type="SAM" id="Phobius"/>
    </source>
</evidence>
<keyword evidence="5" id="KW-0677">Repeat</keyword>
<dbReference type="SMART" id="SM00740">
    <property type="entry name" value="PASTA"/>
    <property type="match status" value="4"/>
</dbReference>
<evidence type="ECO:0000256" key="11">
    <source>
        <dbReference type="PROSITE-ProRule" id="PRU10141"/>
    </source>
</evidence>
<dbReference type="Pfam" id="PF00069">
    <property type="entry name" value="Pkinase"/>
    <property type="match status" value="1"/>
</dbReference>
<keyword evidence="17" id="KW-1185">Reference proteome</keyword>
<dbReference type="EC" id="2.7.11.1" evidence="1"/>
<dbReference type="CDD" id="cd14014">
    <property type="entry name" value="STKc_PknB_like"/>
    <property type="match status" value="1"/>
</dbReference>
<dbReference type="CDD" id="cd06577">
    <property type="entry name" value="PASTA_pknB"/>
    <property type="match status" value="4"/>
</dbReference>
<dbReference type="PROSITE" id="PS00107">
    <property type="entry name" value="PROTEIN_KINASE_ATP"/>
    <property type="match status" value="1"/>
</dbReference>
<dbReference type="PANTHER" id="PTHR43289">
    <property type="entry name" value="MITOGEN-ACTIVATED PROTEIN KINASE KINASE KINASE 20-RELATED"/>
    <property type="match status" value="1"/>
</dbReference>
<keyword evidence="3" id="KW-0723">Serine/threonine-protein kinase</keyword>
<keyword evidence="8 11" id="KW-0067">ATP-binding</keyword>
<evidence type="ECO:0000256" key="1">
    <source>
        <dbReference type="ARBA" id="ARBA00012513"/>
    </source>
</evidence>
<comment type="catalytic activity">
    <reaction evidence="9">
        <text>L-threonyl-[protein] + ATP = O-phospho-L-threonyl-[protein] + ADP + H(+)</text>
        <dbReference type="Rhea" id="RHEA:46608"/>
        <dbReference type="Rhea" id="RHEA-COMP:11060"/>
        <dbReference type="Rhea" id="RHEA-COMP:11605"/>
        <dbReference type="ChEBI" id="CHEBI:15378"/>
        <dbReference type="ChEBI" id="CHEBI:30013"/>
        <dbReference type="ChEBI" id="CHEBI:30616"/>
        <dbReference type="ChEBI" id="CHEBI:61977"/>
        <dbReference type="ChEBI" id="CHEBI:456216"/>
        <dbReference type="EC" id="2.7.11.1"/>
    </reaction>
</comment>
<evidence type="ECO:0000259" key="15">
    <source>
        <dbReference type="PROSITE" id="PS51178"/>
    </source>
</evidence>
<keyword evidence="13" id="KW-0812">Transmembrane</keyword>
<feature type="domain" description="Protein kinase" evidence="14">
    <location>
        <begin position="11"/>
        <end position="274"/>
    </location>
</feature>
<evidence type="ECO:0000256" key="9">
    <source>
        <dbReference type="ARBA" id="ARBA00047899"/>
    </source>
</evidence>
<gene>
    <name evidence="16" type="primary">pknB</name>
    <name evidence="16" type="ORF">KV112_21395</name>
</gene>
<dbReference type="Gene3D" id="3.30.10.20">
    <property type="match status" value="4"/>
</dbReference>
<dbReference type="Proteomes" id="UP001299046">
    <property type="component" value="Unassembled WGS sequence"/>
</dbReference>